<proteinExistence type="predicted"/>
<sequence>MNVITRTPPARTSALRTLSVLLAFTAAVGLVFGTAGFSAMEADRGLAVNVTDDENAYLGYEPIANATGSGEPTAVVEYRNRFGDSLDRFDVDVSIANAEHVDASIESTTAPDELGEGNASPVTVTLSCSAEADVELSFEADGSGGGTSVSLERTHTVTCLSPADQITVDFVGKGNGNGNARINGPERYYPLDVEVVTNQGIQNTTVHAPGGKVRNGGHVSGRIQMVRIPEYGIEKRAPDPSAG</sequence>
<dbReference type="RefSeq" id="WP_142985638.1">
    <property type="nucleotide sequence ID" value="NZ_FXTD01000002.1"/>
</dbReference>
<accession>A0A521BEB4</accession>
<dbReference type="EMBL" id="FXTD01000002">
    <property type="protein sequence ID" value="SMO45393.1"/>
    <property type="molecule type" value="Genomic_DNA"/>
</dbReference>
<organism evidence="1 2">
    <name type="scientific">Halorubrum cibi</name>
    <dbReference type="NCBI Taxonomy" id="413815"/>
    <lineage>
        <taxon>Archaea</taxon>
        <taxon>Methanobacteriati</taxon>
        <taxon>Methanobacteriota</taxon>
        <taxon>Stenosarchaea group</taxon>
        <taxon>Halobacteria</taxon>
        <taxon>Halobacteriales</taxon>
        <taxon>Haloferacaceae</taxon>
        <taxon>Halorubrum</taxon>
    </lineage>
</organism>
<dbReference type="OrthoDB" id="330182at2157"/>
<protein>
    <submittedName>
        <fullName evidence="1">Uncharacterized protein</fullName>
    </submittedName>
</protein>
<gene>
    <name evidence="1" type="ORF">SAMN06264867_102213</name>
</gene>
<evidence type="ECO:0000313" key="1">
    <source>
        <dbReference type="EMBL" id="SMO45393.1"/>
    </source>
</evidence>
<dbReference type="Proteomes" id="UP000319712">
    <property type="component" value="Unassembled WGS sequence"/>
</dbReference>
<evidence type="ECO:0000313" key="2">
    <source>
        <dbReference type="Proteomes" id="UP000319712"/>
    </source>
</evidence>
<reference evidence="1 2" key="1">
    <citation type="submission" date="2017-05" db="EMBL/GenBank/DDBJ databases">
        <authorList>
            <person name="Varghese N."/>
            <person name="Submissions S."/>
        </authorList>
    </citation>
    <scope>NUCLEOTIDE SEQUENCE [LARGE SCALE GENOMIC DNA]</scope>
    <source>
        <strain evidence="1 2">DSM 19504</strain>
    </source>
</reference>
<name>A0A521BEB4_9EURY</name>
<keyword evidence="2" id="KW-1185">Reference proteome</keyword>
<dbReference type="AlphaFoldDB" id="A0A521BEB4"/>